<dbReference type="Gene3D" id="3.30.1360.40">
    <property type="match status" value="1"/>
</dbReference>
<dbReference type="GO" id="GO:0006265">
    <property type="term" value="P:DNA topological change"/>
    <property type="evidence" value="ECO:0007669"/>
    <property type="project" value="UniProtKB-UniRule"/>
</dbReference>
<dbReference type="Gene3D" id="3.90.199.10">
    <property type="entry name" value="Topoisomerase II, domain 5"/>
    <property type="match status" value="1"/>
</dbReference>
<dbReference type="Gene3D" id="1.10.268.10">
    <property type="entry name" value="Topoisomerase, domain 3"/>
    <property type="match status" value="1"/>
</dbReference>
<evidence type="ECO:0000256" key="3">
    <source>
        <dbReference type="ARBA" id="ARBA00012895"/>
    </source>
</evidence>
<feature type="active site" description="O-(5'-phospho-DNA)-tyrosine intermediate" evidence="7">
    <location>
        <position position="115"/>
    </location>
</feature>
<dbReference type="GO" id="GO:0005524">
    <property type="term" value="F:ATP binding"/>
    <property type="evidence" value="ECO:0007669"/>
    <property type="project" value="InterPro"/>
</dbReference>
<dbReference type="Pfam" id="PF03989">
    <property type="entry name" value="DNA_gyraseA_C"/>
    <property type="match status" value="4"/>
</dbReference>
<dbReference type="EC" id="5.6.2.2" evidence="3"/>
<dbReference type="EMBL" id="CP157897">
    <property type="protein sequence ID" value="XBT18829.1"/>
    <property type="molecule type" value="Genomic_DNA"/>
</dbReference>
<evidence type="ECO:0000313" key="9">
    <source>
        <dbReference type="EMBL" id="XBT18829.1"/>
    </source>
</evidence>
<dbReference type="GO" id="GO:0003677">
    <property type="term" value="F:DNA binding"/>
    <property type="evidence" value="ECO:0007669"/>
    <property type="project" value="UniProtKB-UniRule"/>
</dbReference>
<dbReference type="InterPro" id="IPR013757">
    <property type="entry name" value="Topo_IIA_A_a_sf"/>
</dbReference>
<dbReference type="Gene3D" id="2.120.10.90">
    <property type="entry name" value="DNA gyrase/topoisomerase IV, subunit A, C-terminal"/>
    <property type="match status" value="1"/>
</dbReference>
<evidence type="ECO:0000256" key="5">
    <source>
        <dbReference type="ARBA" id="ARBA00023125"/>
    </source>
</evidence>
<dbReference type="PANTHER" id="PTHR43493">
    <property type="entry name" value="DNA GYRASE/TOPOISOMERASE SUBUNIT A"/>
    <property type="match status" value="1"/>
</dbReference>
<evidence type="ECO:0000256" key="7">
    <source>
        <dbReference type="PROSITE-ProRule" id="PRU01384"/>
    </source>
</evidence>
<dbReference type="Pfam" id="PF00521">
    <property type="entry name" value="DNA_topoisoIV"/>
    <property type="match status" value="1"/>
</dbReference>
<reference evidence="9" key="1">
    <citation type="submission" date="2024-06" db="EMBL/GenBank/DDBJ databases">
        <title>Diversity, functionality, and evolutionary history of bacterial symbionts in false click beetles (Coleoptera, Throscidae).</title>
        <authorList>
            <person name="Wierz J.C."/>
            <person name="Malm H."/>
            <person name="Kaltenpoth M."/>
            <person name="Engl T."/>
        </authorList>
    </citation>
    <scope>NUCLEOTIDE SEQUENCE</scope>
    <source>
        <strain evidence="9">AspAUS03</strain>
    </source>
</reference>
<dbReference type="InterPro" id="IPR013760">
    <property type="entry name" value="Topo_IIA-like_dom_sf"/>
</dbReference>
<name>A0AAU7QSZ0_9FLAO</name>
<dbReference type="InterPro" id="IPR050220">
    <property type="entry name" value="Type_II_DNA_Topoisomerases"/>
</dbReference>
<dbReference type="SUPFAM" id="SSF56719">
    <property type="entry name" value="Type II DNA topoisomerase"/>
    <property type="match status" value="1"/>
</dbReference>
<sequence length="794" mass="94460">MKKINISKILKTSYLNYSMSVIVSRAIPDIRDGLKPVHRRIIYSMYKLNLFYNTRFKKSARIVGEVLGKYHPHGDISVYNAIVRMVQLWTLRYPLLKGQGNFGSIENDNAAAMRYTEIKLSKISNEFLLKKVNYLVKMKNNFDNSILEPEYLPCNIPNLLLNGSYGIAVGMSTNMVPHNLLNTIKTICLYIKNPNINIKKLIKKIKGPDFPTGGIILKNKKYFNYLIKGYGKIILICNYRINYKKYIIYITEIPYQISKTFIIDQINNNIKNNKIVGIYKIIDKSDRKGINLLFYVKKKYNILITFNQLLKYSQLKITINIKNLVLVNKKPKILNLKQIIYYFIKNRQKLLFKEIQFKLKKIIKKKKNINFILFIKKNIKNIIYIFNKSKSKNELYKKIKKLYFLKKKMILYLLKIKLYNLTKFKINKLLIDKIFINKKIIYYNKILKNKKKRLLIIYNKLQKIIKKYKSKRLTKIITNNMTIDFDRNIIQNNKVILLYFTNNYIRKLLFKNFKIQNKGTIGSKNKIKYPLNNFIKNILIIKNNNYLLCFTKLGYCFWLLINNINYSKYKGELLNKYINLKKNDKIINFIIIKNNINKYKNKYILSITHKGYIKKTKFEKFLFFKKNGIKIMVLNSKDYLKKNVLIKNEKYILIVLKNSNILRMLNNIKLTKNKTKGVNIINNNNYVIDIIVINNKHKNFLLLTKKGYCKIKKIKNLKITKKNTKGSNIIKDKKDEILFINNIYNKKYLLIINKSGLIFKILLKVLFITKNRYNKGIKLIKIKKKDKICNIFLY</sequence>
<dbReference type="SMART" id="SM00434">
    <property type="entry name" value="TOP4c"/>
    <property type="match status" value="1"/>
</dbReference>
<comment type="similarity">
    <text evidence="2">Belongs to the type II topoisomerase GyrA/ParC subunit family.</text>
</comment>
<dbReference type="GO" id="GO:0003918">
    <property type="term" value="F:DNA topoisomerase type II (double strand cut, ATP-hydrolyzing) activity"/>
    <property type="evidence" value="ECO:0007669"/>
    <property type="project" value="UniProtKB-EC"/>
</dbReference>
<evidence type="ECO:0000256" key="6">
    <source>
        <dbReference type="ARBA" id="ARBA00023235"/>
    </source>
</evidence>
<organism evidence="9">
    <name type="scientific">Candidatus Shikimatogenerans sp. AspAUS03</name>
    <dbReference type="NCBI Taxonomy" id="3158563"/>
    <lineage>
        <taxon>Bacteria</taxon>
        <taxon>Pseudomonadati</taxon>
        <taxon>Bacteroidota</taxon>
        <taxon>Flavobacteriia</taxon>
        <taxon>Flavobacteriales</taxon>
        <taxon>Candidatus Shikimatogenerans</taxon>
    </lineage>
</organism>
<dbReference type="InterPro" id="IPR002205">
    <property type="entry name" value="Topo_IIA_dom_A"/>
</dbReference>
<dbReference type="SUPFAM" id="SSF101904">
    <property type="entry name" value="GyrA/ParC C-terminal domain-like"/>
    <property type="match status" value="1"/>
</dbReference>
<gene>
    <name evidence="9" type="ORF">ABPD24_00745</name>
</gene>
<dbReference type="InterPro" id="IPR006691">
    <property type="entry name" value="GyrA/parC_rep"/>
</dbReference>
<evidence type="ECO:0000259" key="8">
    <source>
        <dbReference type="PROSITE" id="PS52040"/>
    </source>
</evidence>
<keyword evidence="5 7" id="KW-0238">DNA-binding</keyword>
<dbReference type="InterPro" id="IPR035516">
    <property type="entry name" value="Gyrase/topoIV_suA_C"/>
</dbReference>
<accession>A0AAU7QSZ0</accession>
<dbReference type="GO" id="GO:0005737">
    <property type="term" value="C:cytoplasm"/>
    <property type="evidence" value="ECO:0007669"/>
    <property type="project" value="TreeGrafter"/>
</dbReference>
<keyword evidence="6 7" id="KW-0413">Isomerase</keyword>
<dbReference type="InterPro" id="IPR013758">
    <property type="entry name" value="Topo_IIA_A/C_ab"/>
</dbReference>
<protein>
    <recommendedName>
        <fullName evidence="3">DNA topoisomerase (ATP-hydrolyzing)</fullName>
        <ecNumber evidence="3">5.6.2.2</ecNumber>
    </recommendedName>
</protein>
<feature type="domain" description="Topo IIA-type catalytic" evidence="8">
    <location>
        <begin position="27"/>
        <end position="490"/>
    </location>
</feature>
<evidence type="ECO:0000256" key="4">
    <source>
        <dbReference type="ARBA" id="ARBA00023029"/>
    </source>
</evidence>
<evidence type="ECO:0000256" key="1">
    <source>
        <dbReference type="ARBA" id="ARBA00000185"/>
    </source>
</evidence>
<dbReference type="PROSITE" id="PS52040">
    <property type="entry name" value="TOPO_IIA"/>
    <property type="match status" value="1"/>
</dbReference>
<proteinExistence type="inferred from homology"/>
<dbReference type="GO" id="GO:0009330">
    <property type="term" value="C:DNA topoisomerase type II (double strand cut, ATP-hydrolyzing) complex"/>
    <property type="evidence" value="ECO:0007669"/>
    <property type="project" value="TreeGrafter"/>
</dbReference>
<comment type="catalytic activity">
    <reaction evidence="1 7">
        <text>ATP-dependent breakage, passage and rejoining of double-stranded DNA.</text>
        <dbReference type="EC" id="5.6.2.2"/>
    </reaction>
</comment>
<keyword evidence="4 7" id="KW-0799">Topoisomerase</keyword>
<dbReference type="AlphaFoldDB" id="A0AAU7QSZ0"/>
<evidence type="ECO:0000256" key="2">
    <source>
        <dbReference type="ARBA" id="ARBA00008263"/>
    </source>
</evidence>
<dbReference type="PANTHER" id="PTHR43493:SF5">
    <property type="entry name" value="DNA GYRASE SUBUNIT A, CHLOROPLASTIC_MITOCHONDRIAL"/>
    <property type="match status" value="1"/>
</dbReference>